<dbReference type="EMBL" id="CP093379">
    <property type="protein sequence ID" value="UNM96903.1"/>
    <property type="molecule type" value="Genomic_DNA"/>
</dbReference>
<gene>
    <name evidence="5" type="ORF">MMG00_03360</name>
</gene>
<dbReference type="Pfam" id="PF00710">
    <property type="entry name" value="Asparaginase"/>
    <property type="match status" value="1"/>
</dbReference>
<dbReference type="PANTHER" id="PTHR11707:SF28">
    <property type="entry name" value="60 KDA LYSOPHOSPHOLIPASE"/>
    <property type="match status" value="1"/>
</dbReference>
<dbReference type="PRINTS" id="PR00139">
    <property type="entry name" value="ASNGLNASE"/>
</dbReference>
<dbReference type="SFLD" id="SFLDS00057">
    <property type="entry name" value="Glutaminase/Asparaginase"/>
    <property type="match status" value="1"/>
</dbReference>
<dbReference type="RefSeq" id="WP_242151390.1">
    <property type="nucleotide sequence ID" value="NZ_CP093379.1"/>
</dbReference>
<dbReference type="InterPro" id="IPR027474">
    <property type="entry name" value="L-asparaginase_N"/>
</dbReference>
<dbReference type="InterPro" id="IPR006034">
    <property type="entry name" value="Asparaginase/glutaminase-like"/>
</dbReference>
<dbReference type="InterPro" id="IPR040919">
    <property type="entry name" value="Asparaginase_C"/>
</dbReference>
<proteinExistence type="inferred from homology"/>
<dbReference type="SMART" id="SM00870">
    <property type="entry name" value="Asparaginase"/>
    <property type="match status" value="1"/>
</dbReference>
<dbReference type="CDD" id="cd08964">
    <property type="entry name" value="L-asparaginase_II"/>
    <property type="match status" value="1"/>
</dbReference>
<evidence type="ECO:0000313" key="6">
    <source>
        <dbReference type="Proteomes" id="UP000829542"/>
    </source>
</evidence>
<dbReference type="InterPro" id="IPR037152">
    <property type="entry name" value="L-asparaginase_N_sf"/>
</dbReference>
<name>A0ABY3XAB1_9GAMM</name>
<comment type="similarity">
    <text evidence="1">Belongs to the asparaginase 1 family.</text>
</comment>
<dbReference type="PANTHER" id="PTHR11707">
    <property type="entry name" value="L-ASPARAGINASE"/>
    <property type="match status" value="1"/>
</dbReference>
<dbReference type="Pfam" id="PF17763">
    <property type="entry name" value="Asparaginase_C"/>
    <property type="match status" value="1"/>
</dbReference>
<dbReference type="Gene3D" id="3.40.50.40">
    <property type="match status" value="1"/>
</dbReference>
<dbReference type="InterPro" id="IPR036152">
    <property type="entry name" value="Asp/glu_Ase-like_sf"/>
</dbReference>
<dbReference type="Gene3D" id="3.40.50.1170">
    <property type="entry name" value="L-asparaginase, N-terminal domain"/>
    <property type="match status" value="1"/>
</dbReference>
<dbReference type="PIRSF" id="PIRSF001220">
    <property type="entry name" value="L-ASNase_gatD"/>
    <property type="match status" value="1"/>
</dbReference>
<protein>
    <submittedName>
        <fullName evidence="5">Asparaginase</fullName>
    </submittedName>
</protein>
<accession>A0ABY3XAB1</accession>
<sequence>MGKRIIALGSLGGTVSMTKGDSEKGVTPKLTAEDLIESLGDVQALKNLEVVTENITQIPSSYIQFENLLKCYDWAKEQVAQGVDGIVLTQGTDTLEESAFFLDLIWDSDIPLILTGAMRSPDQAGADGPSNLLASLIAASSENSSARGALVVMNNWIYEAKWVEKRHTADVNAFTSQVGPVGIIFENSCRYFKTPENRCSFIKPQAITADVFLYQATLGDTPEILNLIAPKADAIVISSFGAGHVSKEAAEAVSIIAETKPVIISSATLAGSTAYNTYGYIGSEIDLQQRNAIMSGWLSPKKSRLLVALALSNKESIDGYFQKYLSTMVF</sequence>
<feature type="domain" description="Asparaginase/glutaminase C-terminal" evidence="4">
    <location>
        <begin position="211"/>
        <end position="317"/>
    </location>
</feature>
<keyword evidence="2" id="KW-0378">Hydrolase</keyword>
<dbReference type="PIRSF" id="PIRSF500176">
    <property type="entry name" value="L_ASNase"/>
    <property type="match status" value="1"/>
</dbReference>
<dbReference type="Proteomes" id="UP000829542">
    <property type="component" value="Chromosome"/>
</dbReference>
<dbReference type="SUPFAM" id="SSF53774">
    <property type="entry name" value="Glutaminase/Asparaginase"/>
    <property type="match status" value="1"/>
</dbReference>
<feature type="domain" description="L-asparaginase N-terminal" evidence="3">
    <location>
        <begin position="7"/>
        <end position="195"/>
    </location>
</feature>
<evidence type="ECO:0000256" key="1">
    <source>
        <dbReference type="ARBA" id="ARBA00010518"/>
    </source>
</evidence>
<dbReference type="InterPro" id="IPR027473">
    <property type="entry name" value="L-asparaginase_C"/>
</dbReference>
<organism evidence="5 6">
    <name type="scientific">Ignatzschineria rhizosphaerae</name>
    <dbReference type="NCBI Taxonomy" id="2923279"/>
    <lineage>
        <taxon>Bacteria</taxon>
        <taxon>Pseudomonadati</taxon>
        <taxon>Pseudomonadota</taxon>
        <taxon>Gammaproteobacteria</taxon>
        <taxon>Cardiobacteriales</taxon>
        <taxon>Ignatzschineriaceae</taxon>
        <taxon>Ignatzschineria</taxon>
    </lineage>
</organism>
<evidence type="ECO:0000259" key="4">
    <source>
        <dbReference type="Pfam" id="PF17763"/>
    </source>
</evidence>
<reference evidence="5 6" key="1">
    <citation type="submission" date="2022-03" db="EMBL/GenBank/DDBJ databases">
        <title>Ignatzschineria rhizosphaerae HR5S32.</title>
        <authorList>
            <person name="Sun J.Q."/>
            <person name="Feng J.Y."/>
        </authorList>
    </citation>
    <scope>NUCLEOTIDE SEQUENCE [LARGE SCALE GENOMIC DNA]</scope>
    <source>
        <strain evidence="5 6">HR5S32</strain>
    </source>
</reference>
<keyword evidence="6" id="KW-1185">Reference proteome</keyword>
<evidence type="ECO:0000313" key="5">
    <source>
        <dbReference type="EMBL" id="UNM96903.1"/>
    </source>
</evidence>
<evidence type="ECO:0000259" key="3">
    <source>
        <dbReference type="Pfam" id="PF00710"/>
    </source>
</evidence>
<dbReference type="PROSITE" id="PS51732">
    <property type="entry name" value="ASN_GLN_ASE_3"/>
    <property type="match status" value="1"/>
</dbReference>
<evidence type="ECO:0000256" key="2">
    <source>
        <dbReference type="ARBA" id="ARBA00022801"/>
    </source>
</evidence>
<dbReference type="InterPro" id="IPR004550">
    <property type="entry name" value="AsnASE_II"/>
</dbReference>